<proteinExistence type="predicted"/>
<sequence>MMRCLLLAILGILSLAHPLAAHESRPAFLDVREFAAGQYEVVWKRPMRGDYVIGFAVGWPDGCAPTVTNENQVPGASITRMLLDCGETGLIGETISIDRLPETSAEVLVRIEFADGTSQTQLLRPASPFVTVEGPRSAFAVGAEYLRLGFDHILAGIDHLVFVLCLTLMVGGGWTLVKTITAFTVAHSITLALSTLGLVRVSQAPVEAVIALSIVFLARELLLLQRGRPGLTSRAPWLVAFVFGLLHGLGFAGALREIGLPQGDIPLALLAFNLGVEAGQLAFVAVVLAVLGLGRRAISSAPPAWVRQVPPYAIGTVAAFWTLERILTA</sequence>
<feature type="transmembrane region" description="Helical" evidence="1">
    <location>
        <begin position="153"/>
        <end position="173"/>
    </location>
</feature>
<gene>
    <name evidence="3" type="ORF">SAMN04488103_11411</name>
</gene>
<organism evidence="3 4">
    <name type="scientific">Gemmobacter aquatilis</name>
    <dbReference type="NCBI Taxonomy" id="933059"/>
    <lineage>
        <taxon>Bacteria</taxon>
        <taxon>Pseudomonadati</taxon>
        <taxon>Pseudomonadota</taxon>
        <taxon>Alphaproteobacteria</taxon>
        <taxon>Rhodobacterales</taxon>
        <taxon>Paracoccaceae</taxon>
        <taxon>Gemmobacter</taxon>
    </lineage>
</organism>
<feature type="transmembrane region" description="Helical" evidence="1">
    <location>
        <begin position="236"/>
        <end position="255"/>
    </location>
</feature>
<evidence type="ECO:0000256" key="2">
    <source>
        <dbReference type="SAM" id="SignalP"/>
    </source>
</evidence>
<accession>A0A1H8MP08</accession>
<feature type="signal peptide" evidence="2">
    <location>
        <begin position="1"/>
        <end position="20"/>
    </location>
</feature>
<name>A0A1H8MP08_9RHOB</name>
<dbReference type="AlphaFoldDB" id="A0A1H8MP08"/>
<evidence type="ECO:0000256" key="1">
    <source>
        <dbReference type="SAM" id="Phobius"/>
    </source>
</evidence>
<keyword evidence="1" id="KW-1133">Transmembrane helix</keyword>
<dbReference type="STRING" id="933059.SAMN04488103_11411"/>
<dbReference type="Proteomes" id="UP000198761">
    <property type="component" value="Unassembled WGS sequence"/>
</dbReference>
<protein>
    <submittedName>
        <fullName evidence="3">HupE / UreJ protein</fullName>
    </submittedName>
</protein>
<keyword evidence="4" id="KW-1185">Reference proteome</keyword>
<dbReference type="EMBL" id="FOCE01000014">
    <property type="protein sequence ID" value="SEO18964.1"/>
    <property type="molecule type" value="Genomic_DNA"/>
</dbReference>
<evidence type="ECO:0000313" key="3">
    <source>
        <dbReference type="EMBL" id="SEO18964.1"/>
    </source>
</evidence>
<feature type="transmembrane region" description="Helical" evidence="1">
    <location>
        <begin position="267"/>
        <end position="291"/>
    </location>
</feature>
<keyword evidence="1" id="KW-0472">Membrane</keyword>
<keyword evidence="1" id="KW-0812">Transmembrane</keyword>
<dbReference type="Pfam" id="PF13795">
    <property type="entry name" value="HupE_UreJ_2"/>
    <property type="match status" value="1"/>
</dbReference>
<dbReference type="RefSeq" id="WP_217643984.1">
    <property type="nucleotide sequence ID" value="NZ_FOCE01000014.1"/>
</dbReference>
<dbReference type="InterPro" id="IPR032809">
    <property type="entry name" value="Put_HupE_UreJ"/>
</dbReference>
<feature type="chain" id="PRO_5011732077" evidence="2">
    <location>
        <begin position="21"/>
        <end position="329"/>
    </location>
</feature>
<evidence type="ECO:0000313" key="4">
    <source>
        <dbReference type="Proteomes" id="UP000198761"/>
    </source>
</evidence>
<keyword evidence="2" id="KW-0732">Signal</keyword>
<reference evidence="3 4" key="1">
    <citation type="submission" date="2016-10" db="EMBL/GenBank/DDBJ databases">
        <authorList>
            <person name="de Groot N.N."/>
        </authorList>
    </citation>
    <scope>NUCLEOTIDE SEQUENCE [LARGE SCALE GENOMIC DNA]</scope>
    <source>
        <strain evidence="3 4">DSM 3857</strain>
    </source>
</reference>